<keyword evidence="3" id="KW-1185">Reference proteome</keyword>
<name>A0A8T1QQS4_CARIL</name>
<dbReference type="EMBL" id="CM031812">
    <property type="protein sequence ID" value="KAG6656543.1"/>
    <property type="molecule type" value="Genomic_DNA"/>
</dbReference>
<dbReference type="OrthoDB" id="1930051at2759"/>
<accession>A0A8T1QQS4</accession>
<protein>
    <submittedName>
        <fullName evidence="2">Uncharacterized protein</fullName>
    </submittedName>
</protein>
<dbReference type="AlphaFoldDB" id="A0A8T1QQS4"/>
<organism evidence="2 3">
    <name type="scientific">Carya illinoinensis</name>
    <name type="common">Pecan</name>
    <dbReference type="NCBI Taxonomy" id="32201"/>
    <lineage>
        <taxon>Eukaryota</taxon>
        <taxon>Viridiplantae</taxon>
        <taxon>Streptophyta</taxon>
        <taxon>Embryophyta</taxon>
        <taxon>Tracheophyta</taxon>
        <taxon>Spermatophyta</taxon>
        <taxon>Magnoliopsida</taxon>
        <taxon>eudicotyledons</taxon>
        <taxon>Gunneridae</taxon>
        <taxon>Pentapetalae</taxon>
        <taxon>rosids</taxon>
        <taxon>fabids</taxon>
        <taxon>Fagales</taxon>
        <taxon>Juglandaceae</taxon>
        <taxon>Carya</taxon>
    </lineage>
</organism>
<dbReference type="Proteomes" id="UP000811609">
    <property type="component" value="Chromosome 4"/>
</dbReference>
<reference evidence="2" key="1">
    <citation type="submission" date="2020-12" db="EMBL/GenBank/DDBJ databases">
        <title>WGS assembly of Carya illinoinensis cv. Pawnee.</title>
        <authorList>
            <person name="Platts A."/>
            <person name="Shu S."/>
            <person name="Wright S."/>
            <person name="Barry K."/>
            <person name="Edger P."/>
            <person name="Pires J.C."/>
            <person name="Schmutz J."/>
        </authorList>
    </citation>
    <scope>NUCLEOTIDE SEQUENCE</scope>
    <source>
        <tissue evidence="2">Leaf</tissue>
    </source>
</reference>
<evidence type="ECO:0000256" key="1">
    <source>
        <dbReference type="SAM" id="MobiDB-lite"/>
    </source>
</evidence>
<dbReference type="PANTHER" id="PTHR35737">
    <property type="entry name" value="CRYPTIC LOCI REGULATOR"/>
    <property type="match status" value="1"/>
</dbReference>
<comment type="caution">
    <text evidence="2">The sequence shown here is derived from an EMBL/GenBank/DDBJ whole genome shotgun (WGS) entry which is preliminary data.</text>
</comment>
<proteinExistence type="predicted"/>
<sequence length="184" mass="20794">MESATTCWEADEGWELHNDDGFVYKRKKSRGDPLAAEQPATSTDPQAEERNRKERKRRTLLKLKARYQREIDQWELLSNSLRATEEKAGHSQRIQKQQTERDGLAQTAALGASSQYLPEFVDGLLVDELLLQVEAQEAIIGDISNLCDVAEAMCNAQEELLKQSLIDLPIWASPHELIASLCDD</sequence>
<feature type="region of interest" description="Disordered" evidence="1">
    <location>
        <begin position="19"/>
        <end position="55"/>
    </location>
</feature>
<dbReference type="PANTHER" id="PTHR35737:SF1">
    <property type="entry name" value="CRYPTIC LOCI REGULATOR"/>
    <property type="match status" value="1"/>
</dbReference>
<gene>
    <name evidence="2" type="ORF">CIPAW_04G029700</name>
</gene>
<evidence type="ECO:0000313" key="3">
    <source>
        <dbReference type="Proteomes" id="UP000811609"/>
    </source>
</evidence>
<evidence type="ECO:0000313" key="2">
    <source>
        <dbReference type="EMBL" id="KAG6656543.1"/>
    </source>
</evidence>